<dbReference type="OrthoDB" id="6019201at2759"/>
<dbReference type="InterPro" id="IPR019791">
    <property type="entry name" value="Haem_peroxidase_animal"/>
</dbReference>
<sequence>MPRSTQHAANSLRTQEFQRYDGWYNNRGNPKWGSVDEMVVYEITASTETSCPLEIVKIPVAVDDKAFNGNGTVTGIPFTRGKYDKTTGKGFDCPREQVNERTAWIDASFVYSATEAWVASMRSFENGTFKEGSEQGWNAQDVVQEYSVDEFILGMVSQVSEAEDVVVVEDLRGT</sequence>
<dbReference type="EMBL" id="KZ345401">
    <property type="protein sequence ID" value="PIO73712.1"/>
    <property type="molecule type" value="Genomic_DNA"/>
</dbReference>
<gene>
    <name evidence="2" type="ORF">TELCIR_04307</name>
</gene>
<evidence type="ECO:0000256" key="1">
    <source>
        <dbReference type="ARBA" id="ARBA00022559"/>
    </source>
</evidence>
<proteinExistence type="predicted"/>
<accession>A0A2G9UVG5</accession>
<dbReference type="Gene3D" id="1.10.640.10">
    <property type="entry name" value="Haem peroxidase domain superfamily, animal type"/>
    <property type="match status" value="1"/>
</dbReference>
<reference evidence="2 3" key="1">
    <citation type="submission" date="2015-09" db="EMBL/GenBank/DDBJ databases">
        <title>Draft genome of the parasitic nematode Teladorsagia circumcincta isolate WARC Sus (inbred).</title>
        <authorList>
            <person name="Mitreva M."/>
        </authorList>
    </citation>
    <scope>NUCLEOTIDE SEQUENCE [LARGE SCALE GENOMIC DNA]</scope>
    <source>
        <strain evidence="2 3">S</strain>
    </source>
</reference>
<dbReference type="GO" id="GO:0020037">
    <property type="term" value="F:heme binding"/>
    <property type="evidence" value="ECO:0007669"/>
    <property type="project" value="InterPro"/>
</dbReference>
<keyword evidence="1" id="KW-0560">Oxidoreductase</keyword>
<name>A0A2G9UVG5_TELCI</name>
<dbReference type="GO" id="GO:0004601">
    <property type="term" value="F:peroxidase activity"/>
    <property type="evidence" value="ECO:0007669"/>
    <property type="project" value="UniProtKB-KW"/>
</dbReference>
<dbReference type="PANTHER" id="PTHR11475">
    <property type="entry name" value="OXIDASE/PEROXIDASE"/>
    <property type="match status" value="1"/>
</dbReference>
<evidence type="ECO:0000313" key="2">
    <source>
        <dbReference type="EMBL" id="PIO73712.1"/>
    </source>
</evidence>
<dbReference type="InterPro" id="IPR010255">
    <property type="entry name" value="Haem_peroxidase_sf"/>
</dbReference>
<organism evidence="2 3">
    <name type="scientific">Teladorsagia circumcincta</name>
    <name type="common">Brown stomach worm</name>
    <name type="synonym">Ostertagia circumcincta</name>
    <dbReference type="NCBI Taxonomy" id="45464"/>
    <lineage>
        <taxon>Eukaryota</taxon>
        <taxon>Metazoa</taxon>
        <taxon>Ecdysozoa</taxon>
        <taxon>Nematoda</taxon>
        <taxon>Chromadorea</taxon>
        <taxon>Rhabditida</taxon>
        <taxon>Rhabditina</taxon>
        <taxon>Rhabditomorpha</taxon>
        <taxon>Strongyloidea</taxon>
        <taxon>Trichostrongylidae</taxon>
        <taxon>Teladorsagia</taxon>
    </lineage>
</organism>
<keyword evidence="1" id="KW-0575">Peroxidase</keyword>
<dbReference type="Proteomes" id="UP000230423">
    <property type="component" value="Unassembled WGS sequence"/>
</dbReference>
<evidence type="ECO:0000313" key="3">
    <source>
        <dbReference type="Proteomes" id="UP000230423"/>
    </source>
</evidence>
<dbReference type="AlphaFoldDB" id="A0A2G9UVG5"/>
<dbReference type="Pfam" id="PF03098">
    <property type="entry name" value="An_peroxidase"/>
    <property type="match status" value="1"/>
</dbReference>
<dbReference type="SUPFAM" id="SSF48113">
    <property type="entry name" value="Heme-dependent peroxidases"/>
    <property type="match status" value="1"/>
</dbReference>
<dbReference type="PANTHER" id="PTHR11475:SF144">
    <property type="entry name" value="NAD(P)H OXIDASE (H2O2-FORMING)"/>
    <property type="match status" value="1"/>
</dbReference>
<protein>
    <submittedName>
        <fullName evidence="2">Uncharacterized protein</fullName>
    </submittedName>
</protein>
<dbReference type="InterPro" id="IPR037120">
    <property type="entry name" value="Haem_peroxidase_sf_animal"/>
</dbReference>
<keyword evidence="3" id="KW-1185">Reference proteome</keyword>
<dbReference type="GO" id="GO:0006979">
    <property type="term" value="P:response to oxidative stress"/>
    <property type="evidence" value="ECO:0007669"/>
    <property type="project" value="InterPro"/>
</dbReference>